<keyword evidence="1" id="KW-0732">Signal</keyword>
<evidence type="ECO:0000256" key="1">
    <source>
        <dbReference type="SAM" id="SignalP"/>
    </source>
</evidence>
<reference evidence="2 3" key="1">
    <citation type="submission" date="2018-09" db="EMBL/GenBank/DDBJ databases">
        <title>Genomic investigation of the strawberry pathogen Phytophthora fragariae indicates pathogenicity is determined by transcriptional variation in three key races.</title>
        <authorList>
            <person name="Adams T.M."/>
            <person name="Armitage A.D."/>
            <person name="Sobczyk M.K."/>
            <person name="Bates H.J."/>
            <person name="Dunwell J.M."/>
            <person name="Nellist C.F."/>
            <person name="Harrison R.J."/>
        </authorList>
    </citation>
    <scope>NUCLEOTIDE SEQUENCE [LARGE SCALE GENOMIC DNA]</scope>
    <source>
        <strain evidence="2 3">SCRP324</strain>
    </source>
</reference>
<feature type="chain" id="PRO_5025546544" evidence="1">
    <location>
        <begin position="33"/>
        <end position="50"/>
    </location>
</feature>
<feature type="signal peptide" evidence="1">
    <location>
        <begin position="1"/>
        <end position="32"/>
    </location>
</feature>
<dbReference type="OrthoDB" id="10271094at2759"/>
<evidence type="ECO:0000313" key="3">
    <source>
        <dbReference type="Proteomes" id="UP000435112"/>
    </source>
</evidence>
<gene>
    <name evidence="2" type="ORF">PR002_g11829</name>
</gene>
<protein>
    <submittedName>
        <fullName evidence="2">Uncharacterized protein</fullName>
    </submittedName>
</protein>
<comment type="caution">
    <text evidence="2">The sequence shown here is derived from an EMBL/GenBank/DDBJ whole genome shotgun (WGS) entry which is preliminary data.</text>
</comment>
<evidence type="ECO:0000313" key="2">
    <source>
        <dbReference type="EMBL" id="KAE9023007.1"/>
    </source>
</evidence>
<accession>A0A6A3LXX8</accession>
<organism evidence="2 3">
    <name type="scientific">Phytophthora rubi</name>
    <dbReference type="NCBI Taxonomy" id="129364"/>
    <lineage>
        <taxon>Eukaryota</taxon>
        <taxon>Sar</taxon>
        <taxon>Stramenopiles</taxon>
        <taxon>Oomycota</taxon>
        <taxon>Peronosporomycetes</taxon>
        <taxon>Peronosporales</taxon>
        <taxon>Peronosporaceae</taxon>
        <taxon>Phytophthora</taxon>
    </lineage>
</organism>
<proteinExistence type="predicted"/>
<name>A0A6A3LXX8_9STRA</name>
<dbReference type="AlphaFoldDB" id="A0A6A3LXX8"/>
<dbReference type="Proteomes" id="UP000435112">
    <property type="component" value="Unassembled WGS sequence"/>
</dbReference>
<sequence>MISPNPNAVSTTLHSFWAFLLLELDGCAPALAVFSDSANVTVAHAGELVR</sequence>
<dbReference type="EMBL" id="QXFU01000722">
    <property type="protein sequence ID" value="KAE9023007.1"/>
    <property type="molecule type" value="Genomic_DNA"/>
</dbReference>